<dbReference type="SUPFAM" id="SSF101898">
    <property type="entry name" value="NHL repeat"/>
    <property type="match status" value="1"/>
</dbReference>
<dbReference type="InterPro" id="IPR011042">
    <property type="entry name" value="6-blade_b-propeller_TolB-like"/>
</dbReference>
<dbReference type="EMBL" id="MLJW01001994">
    <property type="protein sequence ID" value="OIQ75994.1"/>
    <property type="molecule type" value="Genomic_DNA"/>
</dbReference>
<evidence type="ECO:0000256" key="1">
    <source>
        <dbReference type="ARBA" id="ARBA00022737"/>
    </source>
</evidence>
<comment type="caution">
    <text evidence="2">The sequence shown here is derived from an EMBL/GenBank/DDBJ whole genome shotgun (WGS) entry which is preliminary data.</text>
</comment>
<organism evidence="2">
    <name type="scientific">mine drainage metagenome</name>
    <dbReference type="NCBI Taxonomy" id="410659"/>
    <lineage>
        <taxon>unclassified sequences</taxon>
        <taxon>metagenomes</taxon>
        <taxon>ecological metagenomes</taxon>
    </lineage>
</organism>
<dbReference type="InterPro" id="IPR001258">
    <property type="entry name" value="NHL_repeat"/>
</dbReference>
<dbReference type="GO" id="GO:0004674">
    <property type="term" value="F:protein serine/threonine kinase activity"/>
    <property type="evidence" value="ECO:0007669"/>
    <property type="project" value="UniProtKB-EC"/>
</dbReference>
<accession>A0A1J5PY44</accession>
<proteinExistence type="predicted"/>
<dbReference type="EC" id="2.7.11.1" evidence="2"/>
<dbReference type="Gene3D" id="2.120.10.30">
    <property type="entry name" value="TolB, C-terminal domain"/>
    <property type="match status" value="3"/>
</dbReference>
<reference evidence="2" key="1">
    <citation type="submission" date="2016-10" db="EMBL/GenBank/DDBJ databases">
        <title>Sequence of Gallionella enrichment culture.</title>
        <authorList>
            <person name="Poehlein A."/>
            <person name="Muehling M."/>
            <person name="Daniel R."/>
        </authorList>
    </citation>
    <scope>NUCLEOTIDE SEQUENCE</scope>
</reference>
<keyword evidence="2" id="KW-0418">Kinase</keyword>
<dbReference type="PANTHER" id="PTHR13833">
    <property type="match status" value="1"/>
</dbReference>
<sequence length="370" mass="38064">MQRRLFLQSAGAAVLLPASLPAFLSSAQAALPMASQHPGTLEVFAGAIGPGMYAPGDFARARFHDPRGMAVDARGNVFVADYVNSVVRRLSPQGEVSIVAGQVEQRDPANGPGLQARFYSPECVAVGADGMLYVSDSGSNTVRRIGRDGTVTTLAGTFDGEGFADGPGLKARFNHPVGLGVDAQGVVYVADAYNSTVRRIGPDGAVSTLAGSPGVTGWRDGMGAQARFNTPVGLALDARGNVYVSEYFNNVIRKITPGGQVSTFAGKPGKGGFTDGAGSRALFLHPQSLSFAADGSLIVADTGNDRVRRVLPSGEVQTLAGQSGSEKVVSGPLPANLHAPYGVAALADGSVLVTGMNAILRILPTTPLKT</sequence>
<evidence type="ECO:0000313" key="2">
    <source>
        <dbReference type="EMBL" id="OIQ75994.1"/>
    </source>
</evidence>
<name>A0A1J5PY44_9ZZZZ</name>
<dbReference type="PROSITE" id="PS51318">
    <property type="entry name" value="TAT"/>
    <property type="match status" value="1"/>
</dbReference>
<gene>
    <name evidence="2" type="primary">pknD_4</name>
    <name evidence="2" type="ORF">GALL_423280</name>
</gene>
<dbReference type="PANTHER" id="PTHR13833:SF71">
    <property type="entry name" value="NHL DOMAIN-CONTAINING PROTEIN"/>
    <property type="match status" value="1"/>
</dbReference>
<keyword evidence="2" id="KW-0808">Transferase</keyword>
<dbReference type="Pfam" id="PF01436">
    <property type="entry name" value="NHL"/>
    <property type="match status" value="1"/>
</dbReference>
<dbReference type="AlphaFoldDB" id="A0A1J5PY44"/>
<dbReference type="InterPro" id="IPR006311">
    <property type="entry name" value="TAT_signal"/>
</dbReference>
<protein>
    <submittedName>
        <fullName evidence="2">Serine/threonine-protein kinase PknD</fullName>
        <ecNumber evidence="2">2.7.11.1</ecNumber>
    </submittedName>
</protein>
<keyword evidence="1" id="KW-0677">Repeat</keyword>